<dbReference type="EMBL" id="CP001615">
    <property type="protein sequence ID" value="ACQ69978.1"/>
    <property type="molecule type" value="Genomic_DNA"/>
</dbReference>
<evidence type="ECO:0000256" key="6">
    <source>
        <dbReference type="RuleBase" id="RU004469"/>
    </source>
</evidence>
<dbReference type="PROSITE" id="PS00572">
    <property type="entry name" value="GLYCOSYL_HYDROL_F1_1"/>
    <property type="match status" value="1"/>
</dbReference>
<keyword evidence="8" id="KW-1185">Reference proteome</keyword>
<dbReference type="Gene3D" id="3.20.20.80">
    <property type="entry name" value="Glycosidases"/>
    <property type="match status" value="1"/>
</dbReference>
<name>C4L6E7_EXISA</name>
<dbReference type="NCBIfam" id="TIGR01233">
    <property type="entry name" value="lacG"/>
    <property type="match status" value="1"/>
</dbReference>
<keyword evidence="2 5" id="KW-0378">Hydrolase</keyword>
<dbReference type="InterPro" id="IPR005928">
    <property type="entry name" value="6P-beta-galactosidase"/>
</dbReference>
<dbReference type="GO" id="GO:0005829">
    <property type="term" value="C:cytosol"/>
    <property type="evidence" value="ECO:0007669"/>
    <property type="project" value="TreeGrafter"/>
</dbReference>
<dbReference type="AlphaFoldDB" id="C4L6E7"/>
<dbReference type="PRINTS" id="PR00131">
    <property type="entry name" value="GLHYDRLASE1"/>
</dbReference>
<dbReference type="Proteomes" id="UP000000716">
    <property type="component" value="Chromosome"/>
</dbReference>
<dbReference type="CAZy" id="GH1">
    <property type="family name" value="Glycoside Hydrolase Family 1"/>
</dbReference>
<dbReference type="InterPro" id="IPR001360">
    <property type="entry name" value="Glyco_hydro_1"/>
</dbReference>
<gene>
    <name evidence="7" type="ordered locus">EAT1b_1050</name>
</gene>
<dbReference type="InterPro" id="IPR017853">
    <property type="entry name" value="GH"/>
</dbReference>
<accession>C4L6E7</accession>
<dbReference type="GO" id="GO:0019512">
    <property type="term" value="P:lactose catabolic process via tagatose-6-phosphate"/>
    <property type="evidence" value="ECO:0007669"/>
    <property type="project" value="InterPro"/>
</dbReference>
<dbReference type="KEGG" id="eat:EAT1b_1050"/>
<dbReference type="NCBIfam" id="NF010036">
    <property type="entry name" value="PRK13511.1"/>
    <property type="match status" value="1"/>
</dbReference>
<dbReference type="HOGENOM" id="CLU_001859_1_3_9"/>
<comment type="similarity">
    <text evidence="1">Belongs to the glycosyl hydrolase 1 family.</text>
</comment>
<dbReference type="PANTHER" id="PTHR10353:SF36">
    <property type="entry name" value="LP05116P"/>
    <property type="match status" value="1"/>
</dbReference>
<dbReference type="OrthoDB" id="9765195at2"/>
<comment type="catalytic activity">
    <reaction evidence="6">
        <text>a 6-phospho-beta-D-galactoside + H2O = D-galactose 6-phosphate + an alcohol</text>
        <dbReference type="Rhea" id="RHEA:24568"/>
        <dbReference type="ChEBI" id="CHEBI:15377"/>
        <dbReference type="ChEBI" id="CHEBI:30879"/>
        <dbReference type="ChEBI" id="CHEBI:58534"/>
        <dbReference type="ChEBI" id="CHEBI:91004"/>
        <dbReference type="EC" id="3.2.1.85"/>
    </reaction>
</comment>
<dbReference type="FunFam" id="3.20.20.80:FF:000004">
    <property type="entry name" value="Beta-glucosidase 6-phospho-beta-glucosidase"/>
    <property type="match status" value="1"/>
</dbReference>
<evidence type="ECO:0000256" key="4">
    <source>
        <dbReference type="PROSITE-ProRule" id="PRU10055"/>
    </source>
</evidence>
<keyword evidence="3 5" id="KW-0326">Glycosidase</keyword>
<reference evidence="7 8" key="1">
    <citation type="journal article" date="2011" name="J. Bacteriol.">
        <title>Complete genome sequence of the Thermophilic Bacterium Exiguobacterium sp. AT1b.</title>
        <authorList>
            <person name="Vishnivetskaya T.A."/>
            <person name="Lucas S."/>
            <person name="Copeland A."/>
            <person name="Lapidus A."/>
            <person name="Glavina Del Rio T."/>
            <person name="Dalin E."/>
            <person name="Tice H."/>
            <person name="Bruce D.C."/>
            <person name="Goodwin L.A."/>
            <person name="Pitluck S."/>
            <person name="Saunders E."/>
            <person name="Brettin T."/>
            <person name="Detter C."/>
            <person name="Han C."/>
            <person name="Larimer F."/>
            <person name="Land M.L."/>
            <person name="Hauser L.J."/>
            <person name="Kyrpides N.C."/>
            <person name="Ovchinnikova G."/>
            <person name="Kathariou S."/>
            <person name="Ramaley R.F."/>
            <person name="Rodrigues D.F."/>
            <person name="Hendrix C."/>
            <person name="Richardson P."/>
            <person name="Tiedje J.M."/>
        </authorList>
    </citation>
    <scope>NUCLEOTIDE SEQUENCE [LARGE SCALE GENOMIC DNA]</scope>
    <source>
        <strain evidence="8">ATCC BAA-1283 / AT1b</strain>
    </source>
</reference>
<dbReference type="GO" id="GO:0008422">
    <property type="term" value="F:beta-glucosidase activity"/>
    <property type="evidence" value="ECO:0007669"/>
    <property type="project" value="TreeGrafter"/>
</dbReference>
<sequence>MRQFPEEFIFGAATAAYQAEGAVNEGGRGPCYWDEFLHRPESRFNGDVASDFYHQYPVDLKLSNEYGLNGIRISIAWSRVIPDGAGEVNEEGLAFYDRLIDECLANGVEPVVTLHHFDTPLPLFHQGDWLNRDNIDHFVRFAEVCFERFGDRVKKWVSINEPWSVVAGQYIIGHFPPNIRYDVAKAIQAMHHMMIAHAKVVDAYKRMELDGEVGIIHILESKYPITESEEDREAAYVEDVLANQFMLDACLKGSYTAETLTVIERLMSLQQATLVVEEGDMEWLARGSAQNDFLGVNYYASHFLAAHDGESGIHHNGTGEKGTSVFGLKGIGKRVSNPEVPTTDWDWPIYPTGLTDMLVRVHRQYPNYKAMYVTENGMGYKDDLVDGSIDDTPRIDYIAQHLNAILDAIEQSVTVRGYFLWSLMDVLSWTNGFNKRYGLFYVDFETQERLPKKSARWMREVANRRQVIQPETVK</sequence>
<evidence type="ECO:0000256" key="2">
    <source>
        <dbReference type="ARBA" id="ARBA00022801"/>
    </source>
</evidence>
<comment type="pathway">
    <text evidence="6">Carbohydrate metabolism; lactose degradation; D-galactose 6-phosphate and beta-D-glucose from lactose 6-phosphate: step 1/1.</text>
</comment>
<dbReference type="UniPathway" id="UPA00542">
    <property type="reaction ID" value="UER00605"/>
</dbReference>
<evidence type="ECO:0000256" key="5">
    <source>
        <dbReference type="RuleBase" id="RU004468"/>
    </source>
</evidence>
<evidence type="ECO:0000256" key="3">
    <source>
        <dbReference type="ARBA" id="ARBA00023295"/>
    </source>
</evidence>
<dbReference type="InterPro" id="IPR018120">
    <property type="entry name" value="Glyco_hydro_1_AS"/>
</dbReference>
<dbReference type="PROSITE" id="PS00653">
    <property type="entry name" value="GLYCOSYL_HYDROL_F1_2"/>
    <property type="match status" value="1"/>
</dbReference>
<dbReference type="eggNOG" id="COG2723">
    <property type="taxonomic scope" value="Bacteria"/>
</dbReference>
<dbReference type="SUPFAM" id="SSF51445">
    <property type="entry name" value="(Trans)glycosidases"/>
    <property type="match status" value="1"/>
</dbReference>
<dbReference type="RefSeq" id="WP_012727097.1">
    <property type="nucleotide sequence ID" value="NC_012673.1"/>
</dbReference>
<evidence type="ECO:0000256" key="1">
    <source>
        <dbReference type="ARBA" id="ARBA00010838"/>
    </source>
</evidence>
<dbReference type="STRING" id="360911.EAT1b_1050"/>
<protein>
    <recommendedName>
        <fullName evidence="6">6-phospho-beta-galactosidase</fullName>
        <ecNumber evidence="6">3.2.1.85</ecNumber>
    </recommendedName>
</protein>
<proteinExistence type="inferred from homology"/>
<evidence type="ECO:0000313" key="8">
    <source>
        <dbReference type="Proteomes" id="UP000000716"/>
    </source>
</evidence>
<organism evidence="7 8">
    <name type="scientific">Exiguobacterium sp. (strain ATCC BAA-1283 / AT1b)</name>
    <dbReference type="NCBI Taxonomy" id="360911"/>
    <lineage>
        <taxon>Bacteria</taxon>
        <taxon>Bacillati</taxon>
        <taxon>Bacillota</taxon>
        <taxon>Bacilli</taxon>
        <taxon>Bacillales</taxon>
        <taxon>Bacillales Family XII. Incertae Sedis</taxon>
        <taxon>Exiguobacterium</taxon>
    </lineage>
</organism>
<dbReference type="PANTHER" id="PTHR10353">
    <property type="entry name" value="GLYCOSYL HYDROLASE"/>
    <property type="match status" value="1"/>
</dbReference>
<feature type="active site" description="Nucleophile" evidence="4">
    <location>
        <position position="375"/>
    </location>
</feature>
<evidence type="ECO:0000313" key="7">
    <source>
        <dbReference type="EMBL" id="ACQ69978.1"/>
    </source>
</evidence>
<dbReference type="GO" id="GO:0033920">
    <property type="term" value="F:6-phospho-beta-galactosidase activity"/>
    <property type="evidence" value="ECO:0007669"/>
    <property type="project" value="UniProtKB-EC"/>
</dbReference>
<dbReference type="EC" id="3.2.1.85" evidence="6"/>
<dbReference type="Pfam" id="PF00232">
    <property type="entry name" value="Glyco_hydro_1"/>
    <property type="match status" value="1"/>
</dbReference>
<dbReference type="InterPro" id="IPR033132">
    <property type="entry name" value="GH_1_N_CS"/>
</dbReference>